<name>N0E0X5_9MICO</name>
<dbReference type="Proteomes" id="UP000013167">
    <property type="component" value="Unassembled WGS sequence"/>
</dbReference>
<accession>N0E0X5</accession>
<dbReference type="OrthoDB" id="5517693at2"/>
<dbReference type="HOGENOM" id="CLU_052626_4_0_11"/>
<protein>
    <recommendedName>
        <fullName evidence="3">Transcriptional regulator, AbiEi antitoxin, Type IV TA system</fullName>
    </recommendedName>
</protein>
<dbReference type="AlphaFoldDB" id="N0E0X5"/>
<dbReference type="eggNOG" id="COG5340">
    <property type="taxonomic scope" value="Bacteria"/>
</dbReference>
<reference evidence="1 2" key="1">
    <citation type="journal article" date="2013" name="ISME J.">
        <title>A metabolic model for members of the genus Tetrasphaera involved in enhanced biological phosphorus removal.</title>
        <authorList>
            <person name="Kristiansen R."/>
            <person name="Nguyen H.T.T."/>
            <person name="Saunders A.M."/>
            <person name="Nielsen J.L."/>
            <person name="Wimmer R."/>
            <person name="Le V.Q."/>
            <person name="McIlroy S.J."/>
            <person name="Petrovski S."/>
            <person name="Seviour R.J."/>
            <person name="Calteau A."/>
            <person name="Nielsen K.L."/>
            <person name="Nielsen P.H."/>
        </authorList>
    </citation>
    <scope>NUCLEOTIDE SEQUENCE [LARGE SCALE GENOMIC DNA]</scope>
    <source>
        <strain evidence="1 2">Lp2</strain>
    </source>
</reference>
<organism evidence="1 2">
    <name type="scientific">Phycicoccus elongatus Lp2</name>
    <dbReference type="NCBI Taxonomy" id="1193181"/>
    <lineage>
        <taxon>Bacteria</taxon>
        <taxon>Bacillati</taxon>
        <taxon>Actinomycetota</taxon>
        <taxon>Actinomycetes</taxon>
        <taxon>Micrococcales</taxon>
        <taxon>Intrasporangiaceae</taxon>
        <taxon>Phycicoccus</taxon>
    </lineage>
</organism>
<comment type="caution">
    <text evidence="1">The sequence shown here is derived from an EMBL/GenBank/DDBJ whole genome shotgun (WGS) entry which is preliminary data.</text>
</comment>
<sequence>MDTPRQSTPPEPFDPSVLRVAGDLRLRGIEPTRTTHVAVRHGVWIEAADWQRLSIDQRYAAFVHATVLRCDPEKPPLLSHESAAVLWGLPRIGAWPRRCHVTKVDGVARSTGLIVRHSTPPVAEAQHQGLRLTSVADTVVALAKTGDLGAGLAAADHALRHDMCTREDLANALAALAPGVTGSVQARLVGELADPGSMSAGESLSRAQMFLANLPKPELQVAHEDSAGLIGYVDFDWGGVVGEFDGKLKYKVPEGATPEEAAEILWQEKQREDRLRRRDNRVARWVWADAMRPKSMLTILGEQGIRPRPRSVWFMAS</sequence>
<evidence type="ECO:0008006" key="3">
    <source>
        <dbReference type="Google" id="ProtNLM"/>
    </source>
</evidence>
<evidence type="ECO:0000313" key="2">
    <source>
        <dbReference type="Proteomes" id="UP000013167"/>
    </source>
</evidence>
<evidence type="ECO:0000313" key="1">
    <source>
        <dbReference type="EMBL" id="CCH69345.1"/>
    </source>
</evidence>
<keyword evidence="2" id="KW-1185">Reference proteome</keyword>
<proteinExistence type="predicted"/>
<dbReference type="RefSeq" id="WP_010851999.1">
    <property type="nucleotide sequence ID" value="NZ_HF570956.1"/>
</dbReference>
<dbReference type="EMBL" id="CAIZ01000064">
    <property type="protein sequence ID" value="CCH69345.1"/>
    <property type="molecule type" value="Genomic_DNA"/>
</dbReference>
<dbReference type="STRING" id="1193181.BN10_1560003"/>
<gene>
    <name evidence="1" type="ORF">BN10_1560003</name>
</gene>